<proteinExistence type="predicted"/>
<dbReference type="EMBL" id="CABWLH010000008">
    <property type="protein sequence ID" value="VXB13175.1"/>
    <property type="molecule type" value="Genomic_DNA"/>
</dbReference>
<reference evidence="2 3" key="1">
    <citation type="submission" date="2019-10" db="EMBL/GenBank/DDBJ databases">
        <authorList>
            <person name="Karimi E."/>
        </authorList>
    </citation>
    <scope>NUCLEOTIDE SEQUENCE [LARGE SCALE GENOMIC DNA]</scope>
    <source>
        <strain evidence="2">Bacillus sp. 348</strain>
    </source>
</reference>
<dbReference type="AlphaFoldDB" id="A0A653N6V6"/>
<evidence type="ECO:0000256" key="1">
    <source>
        <dbReference type="SAM" id="Phobius"/>
    </source>
</evidence>
<sequence>MIKKPTKTKLSANVLILLILLEYFAIPSPPYLQYSTFYLSV</sequence>
<protein>
    <submittedName>
        <fullName evidence="2">Uncharacterized protein</fullName>
    </submittedName>
</protein>
<accession>A0A653N6V6</accession>
<feature type="transmembrane region" description="Helical" evidence="1">
    <location>
        <begin position="12"/>
        <end position="32"/>
    </location>
</feature>
<keyword evidence="1" id="KW-0812">Transmembrane</keyword>
<name>A0A653N6V6_BACAB</name>
<keyword evidence="1" id="KW-1133">Transmembrane helix</keyword>
<keyword evidence="1" id="KW-0472">Membrane</keyword>
<gene>
    <name evidence="2" type="ORF">BACI348_30311</name>
</gene>
<evidence type="ECO:0000313" key="2">
    <source>
        <dbReference type="EMBL" id="VXB13175.1"/>
    </source>
</evidence>
<organism evidence="2 3">
    <name type="scientific">Bacillus altitudinis</name>
    <dbReference type="NCBI Taxonomy" id="293387"/>
    <lineage>
        <taxon>Bacteria</taxon>
        <taxon>Bacillati</taxon>
        <taxon>Bacillota</taxon>
        <taxon>Bacilli</taxon>
        <taxon>Bacillales</taxon>
        <taxon>Bacillaceae</taxon>
        <taxon>Bacillus</taxon>
    </lineage>
</organism>
<dbReference type="Proteomes" id="UP000433089">
    <property type="component" value="Unassembled WGS sequence"/>
</dbReference>
<evidence type="ECO:0000313" key="3">
    <source>
        <dbReference type="Proteomes" id="UP000433089"/>
    </source>
</evidence>